<feature type="region of interest" description="Disordered" evidence="4">
    <location>
        <begin position="491"/>
        <end position="559"/>
    </location>
</feature>
<evidence type="ECO:0000256" key="4">
    <source>
        <dbReference type="SAM" id="MobiDB-lite"/>
    </source>
</evidence>
<feature type="domain" description="Phospholipid/glycerol acyltransferase" evidence="5">
    <location>
        <begin position="136"/>
        <end position="258"/>
    </location>
</feature>
<evidence type="ECO:0000256" key="2">
    <source>
        <dbReference type="ARBA" id="ARBA00022679"/>
    </source>
</evidence>
<dbReference type="PANTHER" id="PTHR10983">
    <property type="entry name" value="1-ACYLGLYCEROL-3-PHOSPHATE ACYLTRANSFERASE-RELATED"/>
    <property type="match status" value="1"/>
</dbReference>
<dbReference type="CDD" id="cd07990">
    <property type="entry name" value="LPLAT_LCLAT1-like"/>
    <property type="match status" value="1"/>
</dbReference>
<evidence type="ECO:0000313" key="6">
    <source>
        <dbReference type="EMBL" id="KAK6000871.1"/>
    </source>
</evidence>
<dbReference type="SMART" id="SM00563">
    <property type="entry name" value="PlsC"/>
    <property type="match status" value="1"/>
</dbReference>
<sequence length="659" mass="72713">MSRPHVEAASKAIGDTLLGAGFDILKSKAGDQHPAGPPQHGAMGQAERAFSAASTFLSGVLAISASQFIGAPLKLIDPKFYDGYMAWTKESFAVLTATMTQWWAPTAVRVTGDESMKDQLYQMEDGSLRCNFPHRLVMMANHQLYTDWLYLWWIAYTNKMHGRIYIILKESLKNVPIFGWGAQFYNFIFLSRKWETDKSRFQRHLSQLSNPKDPMWLLIFPEGTNLSETTRAKSKAWADKQGISDMKHQLLPRKTGLQFCLQRLKESTNWLYDCTIAYEGVPEGQFGQDIFTLRSSFFEGRPPKSVNMYWRRFKISDIPIDNDEAFERWLKNRWTEKDYLLEHFYRHGSFPAGCPIKAMQAEAALQKLANGNGHGEKRVIKPVNKTAKFITTEVKAGGWEEFLAIFAPITAAATALSSGDIAPGNIDFDALLNKVAQQQQLNLLTAGKAPKASKSTEDMRQALTYASKSAGGPPIKGSAIEKITRDAARTQREMEEAMRQHPLPEGTEKLTAGRNSDPKLKNTIDNAHEETRRRLMQATRTTSSKPAPNLRKSLPMTPAETAITRPLSTLAMQKAKQGVQKIAENKQKQQATSTTSKTGSSTSSTATKRPAQAANASKKTGVSNGTAASSKTAGAKGPQKAAAAAAAKPASVQAKKATT</sequence>
<protein>
    <recommendedName>
        <fullName evidence="5">Phospholipid/glycerol acyltransferase domain-containing protein</fullName>
    </recommendedName>
</protein>
<dbReference type="Proteomes" id="UP001341245">
    <property type="component" value="Unassembled WGS sequence"/>
</dbReference>
<organism evidence="6 7">
    <name type="scientific">Aureobasidium pullulans</name>
    <name type="common">Black yeast</name>
    <name type="synonym">Pullularia pullulans</name>
    <dbReference type="NCBI Taxonomy" id="5580"/>
    <lineage>
        <taxon>Eukaryota</taxon>
        <taxon>Fungi</taxon>
        <taxon>Dikarya</taxon>
        <taxon>Ascomycota</taxon>
        <taxon>Pezizomycotina</taxon>
        <taxon>Dothideomycetes</taxon>
        <taxon>Dothideomycetidae</taxon>
        <taxon>Dothideales</taxon>
        <taxon>Saccotheciaceae</taxon>
        <taxon>Aureobasidium</taxon>
    </lineage>
</organism>
<evidence type="ECO:0000256" key="1">
    <source>
        <dbReference type="ARBA" id="ARBA00008655"/>
    </source>
</evidence>
<name>A0ABR0T8V8_AURPU</name>
<accession>A0ABR0T8V8</accession>
<evidence type="ECO:0000256" key="3">
    <source>
        <dbReference type="ARBA" id="ARBA00023315"/>
    </source>
</evidence>
<feature type="compositionally biased region" description="Low complexity" evidence="4">
    <location>
        <begin position="633"/>
        <end position="659"/>
    </location>
</feature>
<feature type="region of interest" description="Disordered" evidence="4">
    <location>
        <begin position="572"/>
        <end position="659"/>
    </location>
</feature>
<keyword evidence="2" id="KW-0808">Transferase</keyword>
<dbReference type="EMBL" id="JASGXD010000016">
    <property type="protein sequence ID" value="KAK6000871.1"/>
    <property type="molecule type" value="Genomic_DNA"/>
</dbReference>
<reference evidence="6 7" key="1">
    <citation type="submission" date="2023-11" db="EMBL/GenBank/DDBJ databases">
        <title>Draft genome sequence and annotation of the polyextremotolerant black yeast-like fungus Aureobasidium pullulans NRRL 62042.</title>
        <authorList>
            <person name="Dielentheis-Frenken M.R.E."/>
            <person name="Wibberg D."/>
            <person name="Blank L.M."/>
            <person name="Tiso T."/>
        </authorList>
    </citation>
    <scope>NUCLEOTIDE SEQUENCE [LARGE SCALE GENOMIC DNA]</scope>
    <source>
        <strain evidence="6 7">NRRL 62042</strain>
    </source>
</reference>
<evidence type="ECO:0000313" key="7">
    <source>
        <dbReference type="Proteomes" id="UP001341245"/>
    </source>
</evidence>
<dbReference type="Pfam" id="PF16076">
    <property type="entry name" value="Acyltransf_C"/>
    <property type="match status" value="1"/>
</dbReference>
<comment type="caution">
    <text evidence="6">The sequence shown here is derived from an EMBL/GenBank/DDBJ whole genome shotgun (WGS) entry which is preliminary data.</text>
</comment>
<keyword evidence="3" id="KW-0012">Acyltransferase</keyword>
<feature type="compositionally biased region" description="Low complexity" evidence="4">
    <location>
        <begin position="588"/>
        <end position="608"/>
    </location>
</feature>
<keyword evidence="7" id="KW-1185">Reference proteome</keyword>
<comment type="similarity">
    <text evidence="1">Belongs to the 1-acyl-sn-glycerol-3-phosphate acyltransferase family.</text>
</comment>
<feature type="compositionally biased region" description="Polar residues" evidence="4">
    <location>
        <begin position="614"/>
        <end position="632"/>
    </location>
</feature>
<dbReference type="InterPro" id="IPR032098">
    <property type="entry name" value="Acyltransf_C"/>
</dbReference>
<dbReference type="Pfam" id="PF01553">
    <property type="entry name" value="Acyltransferase"/>
    <property type="match status" value="1"/>
</dbReference>
<evidence type="ECO:0000259" key="5">
    <source>
        <dbReference type="SMART" id="SM00563"/>
    </source>
</evidence>
<dbReference type="InterPro" id="IPR002123">
    <property type="entry name" value="Plipid/glycerol_acylTrfase"/>
</dbReference>
<gene>
    <name evidence="6" type="ORF">QM012_003596</name>
</gene>
<dbReference type="PANTHER" id="PTHR10983:SF16">
    <property type="entry name" value="LYSOCARDIOLIPIN ACYLTRANSFERASE 1"/>
    <property type="match status" value="1"/>
</dbReference>
<feature type="compositionally biased region" description="Basic and acidic residues" evidence="4">
    <location>
        <begin position="516"/>
        <end position="533"/>
    </location>
</feature>
<dbReference type="SUPFAM" id="SSF69593">
    <property type="entry name" value="Glycerol-3-phosphate (1)-acyltransferase"/>
    <property type="match status" value="1"/>
</dbReference>
<proteinExistence type="inferred from homology"/>